<evidence type="ECO:0000256" key="1">
    <source>
        <dbReference type="SAM" id="MobiDB-lite"/>
    </source>
</evidence>
<dbReference type="Pfam" id="PF18917">
    <property type="entry name" value="LiaI-LiaF-like_TM1"/>
    <property type="match status" value="1"/>
</dbReference>
<gene>
    <name evidence="3" type="ORF">D0Y96_13945</name>
</gene>
<reference evidence="3 4" key="1">
    <citation type="submission" date="2018-08" db="EMBL/GenBank/DDBJ databases">
        <title>Acidipila sp. 4G-K13, an acidobacterium isolated from forest soil.</title>
        <authorList>
            <person name="Gao Z.-H."/>
            <person name="Qiu L.-H."/>
        </authorList>
    </citation>
    <scope>NUCLEOTIDE SEQUENCE [LARGE SCALE GENOMIC DNA]</scope>
    <source>
        <strain evidence="3 4">4G-K13</strain>
    </source>
</reference>
<evidence type="ECO:0000259" key="2">
    <source>
        <dbReference type="Pfam" id="PF18917"/>
    </source>
</evidence>
<feature type="domain" description="LiaI-LiaF-like transmembrane region" evidence="2">
    <location>
        <begin position="12"/>
        <end position="47"/>
    </location>
</feature>
<dbReference type="AlphaFoldDB" id="A0A372IND4"/>
<dbReference type="Proteomes" id="UP000264702">
    <property type="component" value="Unassembled WGS sequence"/>
</dbReference>
<sequence length="113" mass="12416">MNQYYFLHRIKWPAMLVVVGITALLDEYHVISYSHSWPLYLIVLGVLSLAERAALAQMPPPQYPYQQPWPPSSGPYPPGGYSAAAPAPGPSGQPSSWTSTSTAIVRSQDEESK</sequence>
<evidence type="ECO:0000313" key="4">
    <source>
        <dbReference type="Proteomes" id="UP000264702"/>
    </source>
</evidence>
<dbReference type="InterPro" id="IPR043726">
    <property type="entry name" value="LiaI-LiaF-like_TM1"/>
</dbReference>
<comment type="caution">
    <text evidence="3">The sequence shown here is derived from an EMBL/GenBank/DDBJ whole genome shotgun (WGS) entry which is preliminary data.</text>
</comment>
<proteinExistence type="predicted"/>
<dbReference type="RefSeq" id="WP_117300872.1">
    <property type="nucleotide sequence ID" value="NZ_QVQT02000004.1"/>
</dbReference>
<organism evidence="3 4">
    <name type="scientific">Paracidobacterium acidisoli</name>
    <dbReference type="NCBI Taxonomy" id="2303751"/>
    <lineage>
        <taxon>Bacteria</taxon>
        <taxon>Pseudomonadati</taxon>
        <taxon>Acidobacteriota</taxon>
        <taxon>Terriglobia</taxon>
        <taxon>Terriglobales</taxon>
        <taxon>Acidobacteriaceae</taxon>
        <taxon>Paracidobacterium</taxon>
    </lineage>
</organism>
<accession>A0A372IND4</accession>
<feature type="compositionally biased region" description="Pro residues" evidence="1">
    <location>
        <begin position="65"/>
        <end position="78"/>
    </location>
</feature>
<evidence type="ECO:0000313" key="3">
    <source>
        <dbReference type="EMBL" id="RFU16470.1"/>
    </source>
</evidence>
<dbReference type="OrthoDB" id="123473at2"/>
<feature type="compositionally biased region" description="Low complexity" evidence="1">
    <location>
        <begin position="79"/>
        <end position="97"/>
    </location>
</feature>
<dbReference type="EMBL" id="QVQT01000004">
    <property type="protein sequence ID" value="RFU16470.1"/>
    <property type="molecule type" value="Genomic_DNA"/>
</dbReference>
<keyword evidence="4" id="KW-1185">Reference proteome</keyword>
<protein>
    <recommendedName>
        <fullName evidence="2">LiaI-LiaF-like transmembrane region domain-containing protein</fullName>
    </recommendedName>
</protein>
<feature type="region of interest" description="Disordered" evidence="1">
    <location>
        <begin position="65"/>
        <end position="113"/>
    </location>
</feature>
<name>A0A372IND4_9BACT</name>